<dbReference type="EMBL" id="QMDY01000003">
    <property type="protein sequence ID" value="KAB7518808.1"/>
    <property type="molecule type" value="Genomic_DNA"/>
</dbReference>
<dbReference type="AlphaFoldDB" id="A0A5N5UJB0"/>
<protein>
    <submittedName>
        <fullName evidence="1">Uncharacterized protein</fullName>
    </submittedName>
</protein>
<evidence type="ECO:0000313" key="2">
    <source>
        <dbReference type="Proteomes" id="UP000326207"/>
    </source>
</evidence>
<dbReference type="RefSeq" id="WP_152156188.1">
    <property type="nucleotide sequence ID" value="NZ_QMDY01000003.1"/>
</dbReference>
<gene>
    <name evidence="1" type="ORF">DP108_06475</name>
</gene>
<dbReference type="Proteomes" id="UP000326207">
    <property type="component" value="Unassembled WGS sequence"/>
</dbReference>
<name>A0A5N5UJB0_9EURY</name>
<organism evidence="1 2">
    <name type="scientific">Halosegnis rubeus</name>
    <dbReference type="NCBI Taxonomy" id="2212850"/>
    <lineage>
        <taxon>Archaea</taxon>
        <taxon>Methanobacteriati</taxon>
        <taxon>Methanobacteriota</taxon>
        <taxon>Stenosarchaea group</taxon>
        <taxon>Halobacteria</taxon>
        <taxon>Halobacteriales</taxon>
        <taxon>Natronomonadaceae</taxon>
        <taxon>Halosegnis</taxon>
    </lineage>
</organism>
<accession>A0A5N5UJB0</accession>
<reference evidence="1 2" key="1">
    <citation type="submission" date="2019-10" db="EMBL/GenBank/DDBJ databases">
        <title>Unraveling microbial dark matter from salterns through culturing: the case of the genus Halosegnis.</title>
        <authorList>
            <person name="Duran-Viseras A."/>
            <person name="Andrei A.-S."/>
            <person name="Vera-Gargallo B."/>
            <person name="Ghai R."/>
            <person name="Sanchez-Porro C."/>
            <person name="Ventosa A."/>
        </authorList>
    </citation>
    <scope>NUCLEOTIDE SEQUENCE [LARGE SCALE GENOMIC DNA]</scope>
    <source>
        <strain evidence="1 2">F19-13</strain>
    </source>
</reference>
<evidence type="ECO:0000313" key="1">
    <source>
        <dbReference type="EMBL" id="KAB7518808.1"/>
    </source>
</evidence>
<sequence>MSASTLQSVAANVDERTVGNERVIDFDIDANTDYEIQSCVMVDDDDRVVEAAVRFGRVEERPELGIGASILSSAWSRVTMEEIGDMPAIEADMSDFQHTVPHLRVNRENVEEFGCETLSLDAFADLVATLAEFVSGVLRADDATIDAEIDNYL</sequence>
<proteinExistence type="predicted"/>
<comment type="caution">
    <text evidence="1">The sequence shown here is derived from an EMBL/GenBank/DDBJ whole genome shotgun (WGS) entry which is preliminary data.</text>
</comment>